<keyword evidence="5 18" id="KW-0479">Metal-binding</keyword>
<comment type="similarity">
    <text evidence="17">Belongs to the NnrD/CARKD family.</text>
</comment>
<feature type="binding site" evidence="18">
    <location>
        <begin position="175"/>
        <end position="181"/>
    </location>
    <ligand>
        <name>(6S)-NADPHX</name>
        <dbReference type="ChEBI" id="CHEBI:64076"/>
    </ligand>
</feature>
<keyword evidence="12 17" id="KW-0456">Lyase</keyword>
<dbReference type="SUPFAM" id="SSF53613">
    <property type="entry name" value="Ribokinase-like"/>
    <property type="match status" value="1"/>
</dbReference>
<comment type="catalytic activity">
    <reaction evidence="16 17 19">
        <text>(6S)-NADPHX + ADP = AMP + phosphate + NADPH + H(+)</text>
        <dbReference type="Rhea" id="RHEA:32235"/>
        <dbReference type="ChEBI" id="CHEBI:15378"/>
        <dbReference type="ChEBI" id="CHEBI:43474"/>
        <dbReference type="ChEBI" id="CHEBI:57783"/>
        <dbReference type="ChEBI" id="CHEBI:64076"/>
        <dbReference type="ChEBI" id="CHEBI:456215"/>
        <dbReference type="ChEBI" id="CHEBI:456216"/>
        <dbReference type="EC" id="4.2.1.136"/>
    </reaction>
</comment>
<dbReference type="GO" id="GO:0005524">
    <property type="term" value="F:ATP binding"/>
    <property type="evidence" value="ECO:0007669"/>
    <property type="project" value="UniProtKB-UniRule"/>
</dbReference>
<evidence type="ECO:0000256" key="19">
    <source>
        <dbReference type="PIRNR" id="PIRNR017184"/>
    </source>
</evidence>
<evidence type="ECO:0000256" key="8">
    <source>
        <dbReference type="ARBA" id="ARBA00022857"/>
    </source>
</evidence>
<accession>A0A4Y6V0G3</accession>
<comment type="similarity">
    <text evidence="3 19">In the N-terminal section; belongs to the NnrE/AIBP family.</text>
</comment>
<feature type="region of interest" description="Disordered" evidence="20">
    <location>
        <begin position="45"/>
        <end position="75"/>
    </location>
</feature>
<evidence type="ECO:0000256" key="3">
    <source>
        <dbReference type="ARBA" id="ARBA00006001"/>
    </source>
</evidence>
<evidence type="ECO:0000256" key="4">
    <source>
        <dbReference type="ARBA" id="ARBA00009524"/>
    </source>
</evidence>
<keyword evidence="7 17" id="KW-0067">ATP-binding</keyword>
<organism evidence="23 24">
    <name type="scientific">Saccharibacillus brassicae</name>
    <dbReference type="NCBI Taxonomy" id="2583377"/>
    <lineage>
        <taxon>Bacteria</taxon>
        <taxon>Bacillati</taxon>
        <taxon>Bacillota</taxon>
        <taxon>Bacilli</taxon>
        <taxon>Bacillales</taxon>
        <taxon>Paenibacillaceae</taxon>
        <taxon>Saccharibacillus</taxon>
    </lineage>
</organism>
<feature type="binding site" evidence="18">
    <location>
        <position position="186"/>
    </location>
    <ligand>
        <name>(6S)-NADPHX</name>
        <dbReference type="ChEBI" id="CHEBI:64076"/>
    </ligand>
</feature>
<comment type="cofactor">
    <cofactor evidence="17">
        <name>Mg(2+)</name>
        <dbReference type="ChEBI" id="CHEBI:18420"/>
    </cofactor>
</comment>
<evidence type="ECO:0000256" key="1">
    <source>
        <dbReference type="ARBA" id="ARBA00000013"/>
    </source>
</evidence>
<keyword evidence="11 18" id="KW-0413">Isomerase</keyword>
<name>A0A4Y6V0G3_SACBS</name>
<dbReference type="PROSITE" id="PS01050">
    <property type="entry name" value="YJEF_C_2"/>
    <property type="match status" value="1"/>
</dbReference>
<comment type="cofactor">
    <cofactor evidence="18 19">
        <name>K(+)</name>
        <dbReference type="ChEBI" id="CHEBI:29103"/>
    </cofactor>
    <text evidence="18 19">Binds 1 potassium ion per subunit.</text>
</comment>
<comment type="catalytic activity">
    <reaction evidence="1 18 19">
        <text>(6R)-NADHX = (6S)-NADHX</text>
        <dbReference type="Rhea" id="RHEA:32215"/>
        <dbReference type="ChEBI" id="CHEBI:64074"/>
        <dbReference type="ChEBI" id="CHEBI:64075"/>
        <dbReference type="EC" id="5.1.99.6"/>
    </reaction>
</comment>
<evidence type="ECO:0000256" key="17">
    <source>
        <dbReference type="HAMAP-Rule" id="MF_01965"/>
    </source>
</evidence>
<dbReference type="KEGG" id="saca:FFV09_13455"/>
<comment type="similarity">
    <text evidence="18">Belongs to the NnrE/AIBP family.</text>
</comment>
<dbReference type="PANTHER" id="PTHR12592:SF0">
    <property type="entry name" value="ATP-DEPENDENT (S)-NAD(P)H-HYDRATE DEHYDRATASE"/>
    <property type="match status" value="1"/>
</dbReference>
<gene>
    <name evidence="18" type="primary">nnrE</name>
    <name evidence="17" type="synonym">nnrD</name>
    <name evidence="23" type="ORF">FFV09_13455</name>
</gene>
<dbReference type="EMBL" id="CP041217">
    <property type="protein sequence ID" value="QDH21765.1"/>
    <property type="molecule type" value="Genomic_DNA"/>
</dbReference>
<feature type="binding site" evidence="17">
    <location>
        <position position="313"/>
    </location>
    <ligand>
        <name>(6S)-NADPHX</name>
        <dbReference type="ChEBI" id="CHEBI:64076"/>
    </ligand>
</feature>
<dbReference type="OrthoDB" id="9806925at2"/>
<feature type="binding site" evidence="18">
    <location>
        <position position="171"/>
    </location>
    <ligand>
        <name>K(+)</name>
        <dbReference type="ChEBI" id="CHEBI:29103"/>
    </ligand>
</feature>
<dbReference type="InterPro" id="IPR004443">
    <property type="entry name" value="YjeF_N_dom"/>
</dbReference>
<evidence type="ECO:0000256" key="11">
    <source>
        <dbReference type="ARBA" id="ARBA00023235"/>
    </source>
</evidence>
<dbReference type="HAMAP" id="MF_01965">
    <property type="entry name" value="NADHX_dehydratase"/>
    <property type="match status" value="1"/>
</dbReference>
<dbReference type="Proteomes" id="UP000316968">
    <property type="component" value="Chromosome"/>
</dbReference>
<dbReference type="PROSITE" id="PS51385">
    <property type="entry name" value="YJEF_N"/>
    <property type="match status" value="1"/>
</dbReference>
<comment type="function">
    <text evidence="14 19">Bifunctional enzyme that catalyzes the epimerization of the S- and R-forms of NAD(P)HX and the dehydration of the S-form of NAD(P)HX at the expense of ADP, which is converted to AMP. This allows the repair of both epimers of NAD(P)HX, a damaged form of NAD(P)H that is a result of enzymatic or heat-dependent hydration.</text>
</comment>
<comment type="catalytic activity">
    <reaction evidence="2 18 19">
        <text>(6R)-NADPHX = (6S)-NADPHX</text>
        <dbReference type="Rhea" id="RHEA:32227"/>
        <dbReference type="ChEBI" id="CHEBI:64076"/>
        <dbReference type="ChEBI" id="CHEBI:64077"/>
        <dbReference type="EC" id="5.1.99.6"/>
    </reaction>
</comment>
<evidence type="ECO:0000259" key="22">
    <source>
        <dbReference type="PROSITE" id="PS51385"/>
    </source>
</evidence>
<evidence type="ECO:0000256" key="9">
    <source>
        <dbReference type="ARBA" id="ARBA00022958"/>
    </source>
</evidence>
<evidence type="ECO:0000256" key="5">
    <source>
        <dbReference type="ARBA" id="ARBA00022723"/>
    </source>
</evidence>
<evidence type="ECO:0000256" key="6">
    <source>
        <dbReference type="ARBA" id="ARBA00022741"/>
    </source>
</evidence>
<evidence type="ECO:0000256" key="20">
    <source>
        <dbReference type="SAM" id="MobiDB-lite"/>
    </source>
</evidence>
<evidence type="ECO:0000256" key="18">
    <source>
        <dbReference type="HAMAP-Rule" id="MF_01966"/>
    </source>
</evidence>
<dbReference type="Gene3D" id="3.40.50.10260">
    <property type="entry name" value="YjeF N-terminal domain"/>
    <property type="match status" value="1"/>
</dbReference>
<dbReference type="Pfam" id="PF01256">
    <property type="entry name" value="Carb_kinase"/>
    <property type="match status" value="1"/>
</dbReference>
<feature type="binding site" evidence="18">
    <location>
        <begin position="103"/>
        <end position="107"/>
    </location>
    <ligand>
        <name>(6S)-NADPHX</name>
        <dbReference type="ChEBI" id="CHEBI:64076"/>
    </ligand>
</feature>
<evidence type="ECO:0000256" key="13">
    <source>
        <dbReference type="ARBA" id="ARBA00023268"/>
    </source>
</evidence>
<sequence length="555" mass="57547">MLIVTSQQMKAIDRYTIDELGIPSMALMESAGRAVAEEVLQWCRDSRTPAGPGTVNATGAGTRPDGSPKRGVTSTSPVYEDALIAPFDGSEREHWLVLTGKGNNGGDGLAAARYLQDAGVRVSILCAESPERFSAEAAAQFAAARRSGIAAVETPDDPAEFDFRPYTGLVDALLGVGASGEPREPYASLIRAANDSGLPIVAADVPSGLNADTGQTAEACIRAVRTVCIAFLKAGLAQYPGAAAAGEVRVRAVGIPRLAAGRIEQPPNAHLITERSLRETLGVDTSRRRAEDSHKGTYGHVLVVGGSRLMSGAGFMASRAALRIGSGLVTWALPQALLPDIVGHVPELMVAEASAGDGWNRASAGTILKLAERMDALAIGPGLGRFDGDVDWLKELWTGSDVPLVLDADGLNILADAGDAVHGWGRRDNVVLTPHPGEMGRLLGVPTAELQRDRIGAASRYAVDRGVTLVLKGARTLVAAPDGAVFVNTTGHPGMSTGGTGDVLTGAISGLIAQGLSPLQAASFGVYLHGRAGERAAERREHPASLLAGDVIEAL</sequence>
<feature type="domain" description="YjeF N-terminal" evidence="22">
    <location>
        <begin position="9"/>
        <end position="261"/>
    </location>
</feature>
<evidence type="ECO:0000313" key="24">
    <source>
        <dbReference type="Proteomes" id="UP000316968"/>
    </source>
</evidence>
<evidence type="ECO:0000256" key="16">
    <source>
        <dbReference type="ARBA" id="ARBA00049209"/>
    </source>
</evidence>
<keyword evidence="8 17" id="KW-0521">NADP</keyword>
<dbReference type="PANTHER" id="PTHR12592">
    <property type="entry name" value="ATP-DEPENDENT (S)-NAD(P)H-HYDRATE DEHYDRATASE FAMILY MEMBER"/>
    <property type="match status" value="1"/>
</dbReference>
<dbReference type="Pfam" id="PF03853">
    <property type="entry name" value="YjeF_N"/>
    <property type="match status" value="1"/>
</dbReference>
<dbReference type="InterPro" id="IPR029056">
    <property type="entry name" value="Ribokinase-like"/>
</dbReference>
<dbReference type="HAMAP" id="MF_01966">
    <property type="entry name" value="NADHX_epimerase"/>
    <property type="match status" value="1"/>
</dbReference>
<comment type="similarity">
    <text evidence="4 19">In the C-terminal section; belongs to the NnrD/CARKD family.</text>
</comment>
<feature type="binding site" evidence="18">
    <location>
        <position position="104"/>
    </location>
    <ligand>
        <name>K(+)</name>
        <dbReference type="ChEBI" id="CHEBI:29103"/>
    </ligand>
</feature>
<evidence type="ECO:0000256" key="10">
    <source>
        <dbReference type="ARBA" id="ARBA00023027"/>
    </source>
</evidence>
<feature type="binding site" evidence="18">
    <location>
        <position position="207"/>
    </location>
    <ligand>
        <name>K(+)</name>
        <dbReference type="ChEBI" id="CHEBI:29103"/>
    </ligand>
</feature>
<dbReference type="NCBIfam" id="TIGR00197">
    <property type="entry name" value="yjeF_nterm"/>
    <property type="match status" value="1"/>
</dbReference>
<comment type="catalytic activity">
    <reaction evidence="15 17 19">
        <text>(6S)-NADHX + ADP = AMP + phosphate + NADH + H(+)</text>
        <dbReference type="Rhea" id="RHEA:32223"/>
        <dbReference type="ChEBI" id="CHEBI:15378"/>
        <dbReference type="ChEBI" id="CHEBI:43474"/>
        <dbReference type="ChEBI" id="CHEBI:57945"/>
        <dbReference type="ChEBI" id="CHEBI:64074"/>
        <dbReference type="ChEBI" id="CHEBI:456215"/>
        <dbReference type="ChEBI" id="CHEBI:456216"/>
        <dbReference type="EC" id="4.2.1.136"/>
    </reaction>
</comment>
<keyword evidence="10 17" id="KW-0520">NAD</keyword>
<dbReference type="GO" id="GO:0110051">
    <property type="term" value="P:metabolite repair"/>
    <property type="evidence" value="ECO:0007669"/>
    <property type="project" value="TreeGrafter"/>
</dbReference>
<feature type="binding site" evidence="17">
    <location>
        <begin position="472"/>
        <end position="476"/>
    </location>
    <ligand>
        <name>AMP</name>
        <dbReference type="ChEBI" id="CHEBI:456215"/>
    </ligand>
</feature>
<evidence type="ECO:0000313" key="23">
    <source>
        <dbReference type="EMBL" id="QDH21765.1"/>
    </source>
</evidence>
<evidence type="ECO:0000256" key="14">
    <source>
        <dbReference type="ARBA" id="ARBA00025153"/>
    </source>
</evidence>
<evidence type="ECO:0000256" key="15">
    <source>
        <dbReference type="ARBA" id="ARBA00048238"/>
    </source>
</evidence>
<reference evidence="23 24" key="1">
    <citation type="submission" date="2019-06" db="EMBL/GenBank/DDBJ databases">
        <title>Saccharibacillus brassicae sp. nov., an endophytic bacterium isolated from Chinese cabbage seeds (Brassica pekinensis).</title>
        <authorList>
            <person name="Jiang L."/>
            <person name="Lee J."/>
            <person name="Kim S.W."/>
        </authorList>
    </citation>
    <scope>NUCLEOTIDE SEQUENCE [LARGE SCALE GENOMIC DNA]</scope>
    <source>
        <strain evidence="24">KCTC 43072 / ATSA2</strain>
    </source>
</reference>
<comment type="function">
    <text evidence="18">Catalyzes the epimerization of the S- and R-forms of NAD(P)HX, a damaged form of NAD(P)H that is a result of enzymatic or heat-dependent hydration. This is a prerequisite for the S-specific NAD(P)H-hydrate dehydratase to allow the repair of both epimers of NAD(P)HX.</text>
</comment>
<comment type="subunit">
    <text evidence="17">Homotetramer.</text>
</comment>
<evidence type="ECO:0000259" key="21">
    <source>
        <dbReference type="PROSITE" id="PS51383"/>
    </source>
</evidence>
<dbReference type="InterPro" id="IPR000631">
    <property type="entry name" value="CARKD"/>
</dbReference>
<proteinExistence type="inferred from homology"/>
<dbReference type="EC" id="5.1.99.6" evidence="19"/>
<feature type="binding site" evidence="17">
    <location>
        <position position="435"/>
    </location>
    <ligand>
        <name>(6S)-NADPHX</name>
        <dbReference type="ChEBI" id="CHEBI:64076"/>
    </ligand>
</feature>
<dbReference type="GO" id="GO:0052855">
    <property type="term" value="F:ADP-dependent NAD(P)H-hydrate dehydratase activity"/>
    <property type="evidence" value="ECO:0007669"/>
    <property type="project" value="UniProtKB-UniRule"/>
</dbReference>
<dbReference type="GO" id="GO:0046496">
    <property type="term" value="P:nicotinamide nucleotide metabolic process"/>
    <property type="evidence" value="ECO:0007669"/>
    <property type="project" value="UniProtKB-UniRule"/>
</dbReference>
<dbReference type="AlphaFoldDB" id="A0A4Y6V0G3"/>
<dbReference type="SUPFAM" id="SSF64153">
    <property type="entry name" value="YjeF N-terminal domain-like"/>
    <property type="match status" value="2"/>
</dbReference>
<keyword evidence="6 17" id="KW-0547">Nucleotide-binding</keyword>
<feature type="binding site" evidence="17">
    <location>
        <position position="382"/>
    </location>
    <ligand>
        <name>(6S)-NADPHX</name>
        <dbReference type="ChEBI" id="CHEBI:64076"/>
    </ligand>
</feature>
<comment type="function">
    <text evidence="17">Catalyzes the dehydration of the S-form of NAD(P)HX at the expense of ADP, which is converted to AMP. Together with NAD(P)HX epimerase, which catalyzes the epimerization of the S- and R-forms, the enzyme allows the repair of both epimers of NAD(P)HX, a damaged form of NAD(P)H that is a result of enzymatic or heat-dependent hydration.</text>
</comment>
<keyword evidence="13" id="KW-0511">Multifunctional enzyme</keyword>
<dbReference type="PIRSF" id="PIRSF017184">
    <property type="entry name" value="Nnr"/>
    <property type="match status" value="1"/>
</dbReference>
<keyword evidence="9 18" id="KW-0630">Potassium</keyword>
<dbReference type="CDD" id="cd01171">
    <property type="entry name" value="YXKO-related"/>
    <property type="match status" value="1"/>
</dbReference>
<evidence type="ECO:0000256" key="12">
    <source>
        <dbReference type="ARBA" id="ARBA00023239"/>
    </source>
</evidence>
<dbReference type="NCBIfam" id="TIGR00196">
    <property type="entry name" value="yjeF_cterm"/>
    <property type="match status" value="1"/>
</dbReference>
<dbReference type="PROSITE" id="PS51383">
    <property type="entry name" value="YJEF_C_3"/>
    <property type="match status" value="1"/>
</dbReference>
<keyword evidence="24" id="KW-1185">Reference proteome</keyword>
<dbReference type="Gene3D" id="3.40.1190.20">
    <property type="match status" value="1"/>
</dbReference>
<dbReference type="InterPro" id="IPR017953">
    <property type="entry name" value="Carbohydrate_kinase_pred_CS"/>
</dbReference>
<feature type="binding site" evidence="17">
    <location>
        <position position="501"/>
    </location>
    <ligand>
        <name>AMP</name>
        <dbReference type="ChEBI" id="CHEBI:456215"/>
    </ligand>
</feature>
<dbReference type="EC" id="4.2.1.136" evidence="19"/>
<evidence type="ECO:0000256" key="2">
    <source>
        <dbReference type="ARBA" id="ARBA00000909"/>
    </source>
</evidence>
<feature type="binding site" evidence="17">
    <location>
        <position position="502"/>
    </location>
    <ligand>
        <name>(6S)-NADPHX</name>
        <dbReference type="ChEBI" id="CHEBI:64076"/>
    </ligand>
</feature>
<feature type="binding site" evidence="18">
    <location>
        <position position="204"/>
    </location>
    <ligand>
        <name>(6S)-NADPHX</name>
        <dbReference type="ChEBI" id="CHEBI:64076"/>
    </ligand>
</feature>
<dbReference type="InterPro" id="IPR030677">
    <property type="entry name" value="Nnr"/>
</dbReference>
<protein>
    <recommendedName>
        <fullName evidence="19">Bifunctional NAD(P)H-hydrate repair enzyme</fullName>
    </recommendedName>
    <alternativeName>
        <fullName evidence="19">Nicotinamide nucleotide repair protein</fullName>
    </alternativeName>
    <domain>
        <recommendedName>
            <fullName evidence="19">ADP-dependent (S)-NAD(P)H-hydrate dehydratase</fullName>
            <ecNumber evidence="19">4.2.1.136</ecNumber>
        </recommendedName>
        <alternativeName>
            <fullName evidence="19">ADP-dependent NAD(P)HX dehydratase</fullName>
        </alternativeName>
    </domain>
    <domain>
        <recommendedName>
            <fullName evidence="19">NAD(P)H-hydrate epimerase</fullName>
            <ecNumber evidence="19">5.1.99.6</ecNumber>
        </recommendedName>
    </domain>
</protein>
<dbReference type="RefSeq" id="WP_141448309.1">
    <property type="nucleotide sequence ID" value="NZ_CP041217.1"/>
</dbReference>
<dbReference type="InterPro" id="IPR036652">
    <property type="entry name" value="YjeF_N_dom_sf"/>
</dbReference>
<evidence type="ECO:0000256" key="7">
    <source>
        <dbReference type="ARBA" id="ARBA00022840"/>
    </source>
</evidence>
<feature type="domain" description="YjeF C-terminal" evidence="21">
    <location>
        <begin position="278"/>
        <end position="555"/>
    </location>
</feature>
<dbReference type="GO" id="GO:0052856">
    <property type="term" value="F:NAD(P)HX epimerase activity"/>
    <property type="evidence" value="ECO:0007669"/>
    <property type="project" value="UniProtKB-UniRule"/>
</dbReference>
<dbReference type="GO" id="GO:0046872">
    <property type="term" value="F:metal ion binding"/>
    <property type="evidence" value="ECO:0007669"/>
    <property type="project" value="UniProtKB-UniRule"/>
</dbReference>